<organism evidence="1">
    <name type="scientific">Arion vulgaris</name>
    <dbReference type="NCBI Taxonomy" id="1028688"/>
    <lineage>
        <taxon>Eukaryota</taxon>
        <taxon>Metazoa</taxon>
        <taxon>Spiralia</taxon>
        <taxon>Lophotrochozoa</taxon>
        <taxon>Mollusca</taxon>
        <taxon>Gastropoda</taxon>
        <taxon>Heterobranchia</taxon>
        <taxon>Euthyneura</taxon>
        <taxon>Panpulmonata</taxon>
        <taxon>Eupulmonata</taxon>
        <taxon>Stylommatophora</taxon>
        <taxon>Helicina</taxon>
        <taxon>Arionoidea</taxon>
        <taxon>Arionidae</taxon>
        <taxon>Arion</taxon>
    </lineage>
</organism>
<accession>A0A0B7C033</accession>
<feature type="non-terminal residue" evidence="1">
    <location>
        <position position="54"/>
    </location>
</feature>
<dbReference type="EMBL" id="HACG01050935">
    <property type="protein sequence ID" value="CEK97800.1"/>
    <property type="molecule type" value="Transcribed_RNA"/>
</dbReference>
<name>A0A0B7C033_9EUPU</name>
<reference evidence="1" key="1">
    <citation type="submission" date="2014-12" db="EMBL/GenBank/DDBJ databases">
        <title>Insight into the proteome of Arion vulgaris.</title>
        <authorList>
            <person name="Aradska J."/>
            <person name="Bulat T."/>
            <person name="Smidak R."/>
            <person name="Sarate P."/>
            <person name="Gangsoo J."/>
            <person name="Sialana F."/>
            <person name="Bilban M."/>
            <person name="Lubec G."/>
        </authorList>
    </citation>
    <scope>NUCLEOTIDE SEQUENCE</scope>
    <source>
        <tissue evidence="1">Skin</tissue>
    </source>
</reference>
<dbReference type="AlphaFoldDB" id="A0A0B7C033"/>
<gene>
    <name evidence="1" type="primary">ORF216947</name>
</gene>
<sequence length="54" mass="6049">MTLSVNCDLVLNCGREPGLRNHQLIYLSEECGTRYETSMKMIALDDPSSVMTVI</sequence>
<evidence type="ECO:0000313" key="1">
    <source>
        <dbReference type="EMBL" id="CEK97800.1"/>
    </source>
</evidence>
<proteinExistence type="predicted"/>
<protein>
    <submittedName>
        <fullName evidence="1">Uncharacterized protein</fullName>
    </submittedName>
</protein>